<feature type="compositionally biased region" description="Low complexity" evidence="6">
    <location>
        <begin position="64"/>
        <end position="76"/>
    </location>
</feature>
<dbReference type="Proteomes" id="UP001314169">
    <property type="component" value="Chromosome 12"/>
</dbReference>
<feature type="compositionally biased region" description="Basic and acidic residues" evidence="6">
    <location>
        <begin position="182"/>
        <end position="191"/>
    </location>
</feature>
<gene>
    <name evidence="8" type="ORF">MPIPNATIZW_LOCUS3534</name>
</gene>
<dbReference type="PANTHER" id="PTHR24336">
    <property type="entry name" value="TRANSCRIPTION FACTOR LBX"/>
    <property type="match status" value="1"/>
</dbReference>
<keyword evidence="1 4" id="KW-0238">DNA-binding</keyword>
<dbReference type="PRINTS" id="PR00031">
    <property type="entry name" value="HTHREPRESSR"/>
</dbReference>
<dbReference type="SMART" id="SM00389">
    <property type="entry name" value="HOX"/>
    <property type="match status" value="1"/>
</dbReference>
<dbReference type="InterPro" id="IPR009057">
    <property type="entry name" value="Homeodomain-like_sf"/>
</dbReference>
<evidence type="ECO:0000259" key="7">
    <source>
        <dbReference type="PROSITE" id="PS50071"/>
    </source>
</evidence>
<dbReference type="PANTHER" id="PTHR24336:SF10">
    <property type="entry name" value="TRANSCRIPTION FACTOR LBX2"/>
    <property type="match status" value="1"/>
</dbReference>
<dbReference type="Pfam" id="PF00046">
    <property type="entry name" value="Homeodomain"/>
    <property type="match status" value="1"/>
</dbReference>
<keyword evidence="2 4" id="KW-0371">Homeobox</keyword>
<keyword evidence="3 4" id="KW-0539">Nucleus</keyword>
<dbReference type="InterPro" id="IPR051892">
    <property type="entry name" value="LBX_TF"/>
</dbReference>
<feature type="domain" description="Homeobox" evidence="7">
    <location>
        <begin position="84"/>
        <end position="144"/>
    </location>
</feature>
<evidence type="ECO:0000256" key="5">
    <source>
        <dbReference type="RuleBase" id="RU000682"/>
    </source>
</evidence>
<comment type="subcellular location">
    <subcellularLocation>
        <location evidence="4 5">Nucleus</location>
    </subcellularLocation>
</comment>
<reference evidence="8" key="1">
    <citation type="submission" date="2023-12" db="EMBL/GenBank/DDBJ databases">
        <authorList>
            <person name="Brown T."/>
        </authorList>
    </citation>
    <scope>NUCLEOTIDE SEQUENCE</scope>
</reference>
<feature type="DNA-binding region" description="Homeobox" evidence="4">
    <location>
        <begin position="86"/>
        <end position="145"/>
    </location>
</feature>
<proteinExistence type="predicted"/>
<dbReference type="CDD" id="cd00086">
    <property type="entry name" value="homeodomain"/>
    <property type="match status" value="1"/>
</dbReference>
<accession>A0ABN9ZA79</accession>
<dbReference type="InterPro" id="IPR000047">
    <property type="entry name" value="HTH_motif"/>
</dbReference>
<evidence type="ECO:0000256" key="4">
    <source>
        <dbReference type="PROSITE-ProRule" id="PRU00108"/>
    </source>
</evidence>
<dbReference type="EMBL" id="OY882869">
    <property type="protein sequence ID" value="CAK6435228.1"/>
    <property type="molecule type" value="Genomic_DNA"/>
</dbReference>
<dbReference type="Gene3D" id="1.10.10.60">
    <property type="entry name" value="Homeodomain-like"/>
    <property type="match status" value="1"/>
</dbReference>
<evidence type="ECO:0000256" key="2">
    <source>
        <dbReference type="ARBA" id="ARBA00023155"/>
    </source>
</evidence>
<evidence type="ECO:0000313" key="9">
    <source>
        <dbReference type="Proteomes" id="UP001314169"/>
    </source>
</evidence>
<dbReference type="PROSITE" id="PS50071">
    <property type="entry name" value="HOMEOBOX_2"/>
    <property type="match status" value="1"/>
</dbReference>
<evidence type="ECO:0000313" key="8">
    <source>
        <dbReference type="EMBL" id="CAK6435228.1"/>
    </source>
</evidence>
<organism evidence="8 9">
    <name type="scientific">Pipistrellus nathusii</name>
    <name type="common">Nathusius' pipistrelle</name>
    <dbReference type="NCBI Taxonomy" id="59473"/>
    <lineage>
        <taxon>Eukaryota</taxon>
        <taxon>Metazoa</taxon>
        <taxon>Chordata</taxon>
        <taxon>Craniata</taxon>
        <taxon>Vertebrata</taxon>
        <taxon>Euteleostomi</taxon>
        <taxon>Mammalia</taxon>
        <taxon>Eutheria</taxon>
        <taxon>Laurasiatheria</taxon>
        <taxon>Chiroptera</taxon>
        <taxon>Yangochiroptera</taxon>
        <taxon>Vespertilionidae</taxon>
        <taxon>Pipistrellus</taxon>
    </lineage>
</organism>
<name>A0ABN9ZA79_PIPNA</name>
<keyword evidence="9" id="KW-1185">Reference proteome</keyword>
<sequence>MSSGPEPRAARTPFSIADILGPSVVPRGASASPQLPEPSPGPTSPLCALEELASNAFRGRDGLAQRPPEGRAAPGAPGQGPAGRRRRKSRTAFTAQQVLELERRFGAQRYLAPAERAGLAARLGLASAQVVTWFQNRRAKLRRDAEEMRADLASLRALSPEARGRLALPDLGPARPDSGPHLADEEIRVDD</sequence>
<evidence type="ECO:0000256" key="1">
    <source>
        <dbReference type="ARBA" id="ARBA00023125"/>
    </source>
</evidence>
<evidence type="ECO:0000256" key="6">
    <source>
        <dbReference type="SAM" id="MobiDB-lite"/>
    </source>
</evidence>
<evidence type="ECO:0000256" key="3">
    <source>
        <dbReference type="ARBA" id="ARBA00023242"/>
    </source>
</evidence>
<feature type="region of interest" description="Disordered" evidence="6">
    <location>
        <begin position="163"/>
        <end position="191"/>
    </location>
</feature>
<dbReference type="SUPFAM" id="SSF46689">
    <property type="entry name" value="Homeodomain-like"/>
    <property type="match status" value="1"/>
</dbReference>
<feature type="region of interest" description="Disordered" evidence="6">
    <location>
        <begin position="1"/>
        <end position="91"/>
    </location>
</feature>
<protein>
    <recommendedName>
        <fullName evidence="7">Homeobox domain-containing protein</fullName>
    </recommendedName>
</protein>
<dbReference type="InterPro" id="IPR001356">
    <property type="entry name" value="HD"/>
</dbReference>